<protein>
    <submittedName>
        <fullName evidence="1">Uncharacterized protein</fullName>
    </submittedName>
</protein>
<comment type="caution">
    <text evidence="1">The sequence shown here is derived from an EMBL/GenBank/DDBJ whole genome shotgun (WGS) entry which is preliminary data.</text>
</comment>
<accession>A0A9W6B839</accession>
<sequence>MIRERLSYKQAIAYNADVIVKIPVDDLAIDYFFGEFGDLGGSSKKEKKEKKLNKGVYYPANVFVYTVKGKKATTLFTSLPVADSADLSIYLIKKYKLKREASDKGYSLLKNNDGRFRVAFTEDRLVLSYSSTKESVTDVFDSLLVEGKQLTNELYLKMLKSVDDDIVILTEEGPVCTFEFEKGFISFNGSVKNSFKGAKSYNTLAEIQTDTTRAFYLSMNGIPLLKQHTLPIGETGVSVANVMAKYASGIQVNVEGTTLQEKSVITYDYNDDFEKVEVKTITQEEVPSITMSLKSNSVNGLMSYLTDKGVLKDSMLASDIFPLYTFFTKSSDRGNIIISTNVNENEKDVATYGLPFYLYANFRNLAEYKDLVFIKPYVKEVKDIEIKSQPADNNVFTFTGKLNLSDTDKSPLKLLIK</sequence>
<organism evidence="1 2">
    <name type="scientific">Neptunitalea chrysea</name>
    <dbReference type="NCBI Taxonomy" id="1647581"/>
    <lineage>
        <taxon>Bacteria</taxon>
        <taxon>Pseudomonadati</taxon>
        <taxon>Bacteroidota</taxon>
        <taxon>Flavobacteriia</taxon>
        <taxon>Flavobacteriales</taxon>
        <taxon>Flavobacteriaceae</taxon>
        <taxon>Neptunitalea</taxon>
    </lineage>
</organism>
<evidence type="ECO:0000313" key="2">
    <source>
        <dbReference type="Proteomes" id="UP001143545"/>
    </source>
</evidence>
<keyword evidence="2" id="KW-1185">Reference proteome</keyword>
<name>A0A9W6B839_9FLAO</name>
<dbReference type="EMBL" id="BRVP01000017">
    <property type="protein sequence ID" value="GLB53400.1"/>
    <property type="molecule type" value="Genomic_DNA"/>
</dbReference>
<evidence type="ECO:0000313" key="1">
    <source>
        <dbReference type="EMBL" id="GLB53400.1"/>
    </source>
</evidence>
<dbReference type="AlphaFoldDB" id="A0A9W6B839"/>
<reference evidence="1" key="1">
    <citation type="submission" date="2022-07" db="EMBL/GenBank/DDBJ databases">
        <title>Taxonomy of Novel Oxalotrophic and Methylotrophic Bacteria.</title>
        <authorList>
            <person name="Sahin N."/>
            <person name="Tani A."/>
        </authorList>
    </citation>
    <scope>NUCLEOTIDE SEQUENCE</scope>
    <source>
        <strain evidence="1">AM327</strain>
    </source>
</reference>
<dbReference type="Proteomes" id="UP001143545">
    <property type="component" value="Unassembled WGS sequence"/>
</dbReference>
<proteinExistence type="predicted"/>
<gene>
    <name evidence="1" type="ORF">NBRC110019_24410</name>
</gene>